<dbReference type="Gene3D" id="1.10.530.10">
    <property type="match status" value="1"/>
</dbReference>
<dbReference type="EMBL" id="BAAAZP010000017">
    <property type="protein sequence ID" value="GAA3651115.1"/>
    <property type="molecule type" value="Genomic_DNA"/>
</dbReference>
<feature type="compositionally biased region" description="Low complexity" evidence="1">
    <location>
        <begin position="102"/>
        <end position="114"/>
    </location>
</feature>
<feature type="compositionally biased region" description="Basic and acidic residues" evidence="1">
    <location>
        <begin position="115"/>
        <end position="129"/>
    </location>
</feature>
<dbReference type="InterPro" id="IPR043426">
    <property type="entry name" value="MltB-like"/>
</dbReference>
<accession>A0ABP7B7Z1</accession>
<proteinExistence type="predicted"/>
<dbReference type="SUPFAM" id="SSF53955">
    <property type="entry name" value="Lysozyme-like"/>
    <property type="match status" value="1"/>
</dbReference>
<feature type="region of interest" description="Disordered" evidence="1">
    <location>
        <begin position="1"/>
        <end position="44"/>
    </location>
</feature>
<dbReference type="PANTHER" id="PTHR30163">
    <property type="entry name" value="MEMBRANE-BOUND LYTIC MUREIN TRANSGLYCOSYLASE B"/>
    <property type="match status" value="1"/>
</dbReference>
<feature type="compositionally biased region" description="Low complexity" evidence="1">
    <location>
        <begin position="22"/>
        <end position="43"/>
    </location>
</feature>
<organism evidence="3 4">
    <name type="scientific">Nonomuraea antimicrobica</name>
    <dbReference type="NCBI Taxonomy" id="561173"/>
    <lineage>
        <taxon>Bacteria</taxon>
        <taxon>Bacillati</taxon>
        <taxon>Actinomycetota</taxon>
        <taxon>Actinomycetes</taxon>
        <taxon>Streptosporangiales</taxon>
        <taxon>Streptosporangiaceae</taxon>
        <taxon>Nonomuraea</taxon>
    </lineage>
</organism>
<keyword evidence="4" id="KW-1185">Reference proteome</keyword>
<dbReference type="Proteomes" id="UP001500902">
    <property type="component" value="Unassembled WGS sequence"/>
</dbReference>
<comment type="caution">
    <text evidence="3">The sequence shown here is derived from an EMBL/GenBank/DDBJ whole genome shotgun (WGS) entry which is preliminary data.</text>
</comment>
<dbReference type="Pfam" id="PF01464">
    <property type="entry name" value="SLT"/>
    <property type="match status" value="1"/>
</dbReference>
<evidence type="ECO:0000256" key="1">
    <source>
        <dbReference type="SAM" id="MobiDB-lite"/>
    </source>
</evidence>
<dbReference type="CDD" id="cd13399">
    <property type="entry name" value="Slt35-like"/>
    <property type="match status" value="1"/>
</dbReference>
<sequence length="373" mass="39868">MEARPQHPRLHRRSQRHRRGRPPAAATLPTAAPTAAPTAGPISAPIPGPIPGPIARPILVPVSRGILARLAALSAVVFAVAACAIPADGARGVPARGPSAQEHTATPAPSASAEAAREEPLPAPDEKIPENATRLATALRDTTAKLGEAIDAWTEGGSAASARPPADVELLALYQQRIYRHAARHPELASRAFARLPAGLAAQAKDNTAAIRGLLALARPIKPSAVFKTQRARPAAELLGLFKKAERRFGVEWEVLAAVMFAETKFGRVRSDSHAGAQGPMQFMPATWKAYGLGGDVQNPRDAVMGAANYLKASGAPRDYRRALHAYNPSQAYVEAILLHARQIKRDPRAYYVYYNWQVFVLTTAGERRLTGP</sequence>
<evidence type="ECO:0000313" key="3">
    <source>
        <dbReference type="EMBL" id="GAA3651115.1"/>
    </source>
</evidence>
<evidence type="ECO:0000313" key="4">
    <source>
        <dbReference type="Proteomes" id="UP001500902"/>
    </source>
</evidence>
<reference evidence="4" key="1">
    <citation type="journal article" date="2019" name="Int. J. Syst. Evol. Microbiol.">
        <title>The Global Catalogue of Microorganisms (GCM) 10K type strain sequencing project: providing services to taxonomists for standard genome sequencing and annotation.</title>
        <authorList>
            <consortium name="The Broad Institute Genomics Platform"/>
            <consortium name="The Broad Institute Genome Sequencing Center for Infectious Disease"/>
            <person name="Wu L."/>
            <person name="Ma J."/>
        </authorList>
    </citation>
    <scope>NUCLEOTIDE SEQUENCE [LARGE SCALE GENOMIC DNA]</scope>
    <source>
        <strain evidence="4">JCM 16904</strain>
    </source>
</reference>
<feature type="region of interest" description="Disordered" evidence="1">
    <location>
        <begin position="92"/>
        <end position="130"/>
    </location>
</feature>
<name>A0ABP7B7Z1_9ACTN</name>
<dbReference type="InterPro" id="IPR023346">
    <property type="entry name" value="Lysozyme-like_dom_sf"/>
</dbReference>
<dbReference type="InterPro" id="IPR008258">
    <property type="entry name" value="Transglycosylase_SLT_dom_1"/>
</dbReference>
<feature type="compositionally biased region" description="Basic residues" evidence="1">
    <location>
        <begin position="1"/>
        <end position="21"/>
    </location>
</feature>
<dbReference type="PANTHER" id="PTHR30163:SF8">
    <property type="entry name" value="LYTIC MUREIN TRANSGLYCOSYLASE"/>
    <property type="match status" value="1"/>
</dbReference>
<feature type="domain" description="Transglycosylase SLT" evidence="2">
    <location>
        <begin position="241"/>
        <end position="329"/>
    </location>
</feature>
<gene>
    <name evidence="3" type="ORF">GCM10022224_012490</name>
</gene>
<dbReference type="RefSeq" id="WP_344873876.1">
    <property type="nucleotide sequence ID" value="NZ_BAAAZP010000017.1"/>
</dbReference>
<evidence type="ECO:0000259" key="2">
    <source>
        <dbReference type="Pfam" id="PF01464"/>
    </source>
</evidence>
<protein>
    <recommendedName>
        <fullName evidence="2">Transglycosylase SLT domain-containing protein</fullName>
    </recommendedName>
</protein>